<gene>
    <name evidence="1" type="ORF">FNL38_103568</name>
</gene>
<protein>
    <submittedName>
        <fullName evidence="1">Uncharacterized protein</fullName>
    </submittedName>
</protein>
<organism evidence="1">
    <name type="scientific">Nocardia globerula</name>
    <dbReference type="NCBI Taxonomy" id="1818"/>
    <lineage>
        <taxon>Bacteria</taxon>
        <taxon>Bacillati</taxon>
        <taxon>Actinomycetota</taxon>
        <taxon>Actinomycetes</taxon>
        <taxon>Mycobacteriales</taxon>
        <taxon>Nocardiaceae</taxon>
        <taxon>Nocardia</taxon>
    </lineage>
</organism>
<evidence type="ECO:0000313" key="1">
    <source>
        <dbReference type="EMBL" id="TYQ05217.1"/>
    </source>
</evidence>
<dbReference type="EMBL" id="VNIQ01000003">
    <property type="protein sequence ID" value="TYQ05217.1"/>
    <property type="molecule type" value="Genomic_DNA"/>
</dbReference>
<accession>A0A652YRP6</accession>
<comment type="caution">
    <text evidence="1">The sequence shown here is derived from an EMBL/GenBank/DDBJ whole genome shotgun (WGS) entry which is preliminary data.</text>
</comment>
<dbReference type="AlphaFoldDB" id="A0A652YRP6"/>
<proteinExistence type="predicted"/>
<sequence length="529" mass="58536">MAQGYWGNYVASHYAPIDAGYCRRYDFTERRMSRHRTLAVQIEGLAIEDGEIPPPKIGMVLDFPLHFTELPAENIDAVTIRAVLIADGHPPIFQYTEEDSPRRWEWSGVLRGDGWEASWRGFHPRSGHVELTGRFYGTLSHQITSRVRGRVTRVQLLSLRYRREPDSHRWAIVPGHRSLRDVTESPRFFDREESMRDDVYEVDRESGAWIELDLDDVPPHPVRPRFVPGDVSAAGDVLWTVDSGLPIVASIDSEHVATEHVLPGPTGVSRHVWATPGGCWVAGTDGTYRCTTGFEPCRVSDVPVHAGAVVGEIFLACSPGGVWWLHTPAADPIAVKVPDEYVNSIAVEGDSFLVLLEARVSDRESSRRLMRVTTAGDVTTGPVLSSIPGPRRQRLFLAGSPLRLFNHGTASTILPDLSLGDEYDLGWEPFHVKQVGTYVCTVAHPSSDASPIGQRPGDCDPTRRYRLLTLLDAATLEPVKSAPIFAIRPAITVDATGTVWIIADGLQSLPEQSMQWPNPLDVAALLDYP</sequence>
<name>A0A652YRP6_NOCGL</name>
<reference evidence="1" key="1">
    <citation type="submission" date="2019-07" db="EMBL/GenBank/DDBJ databases">
        <title>Genomic Encyclopedia of Type Strains, Phase IV (KMG-IV): sequencing the most valuable type-strain genomes for metagenomic binning, comparative biology and taxonomic classification.</title>
        <authorList>
            <person name="Goeker M."/>
        </authorList>
    </citation>
    <scope>NUCLEOTIDE SEQUENCE</scope>
    <source>
        <strain evidence="1">DSM 44596</strain>
    </source>
</reference>